<keyword evidence="2" id="KW-1185">Reference proteome</keyword>
<dbReference type="PANTHER" id="PTHR32448">
    <property type="entry name" value="OS08G0158400 PROTEIN"/>
    <property type="match status" value="1"/>
</dbReference>
<dbReference type="Gene3D" id="3.40.462.20">
    <property type="match status" value="1"/>
</dbReference>
<comment type="caution">
    <text evidence="1">The sequence shown here is derived from an EMBL/GenBank/DDBJ whole genome shotgun (WGS) entry which is preliminary data.</text>
</comment>
<evidence type="ECO:0000313" key="1">
    <source>
        <dbReference type="EMBL" id="KAK2970888.1"/>
    </source>
</evidence>
<evidence type="ECO:0000313" key="2">
    <source>
        <dbReference type="Proteomes" id="UP001187471"/>
    </source>
</evidence>
<accession>A0AA88U3U0</accession>
<dbReference type="Proteomes" id="UP001187471">
    <property type="component" value="Unassembled WGS sequence"/>
</dbReference>
<dbReference type="AlphaFoldDB" id="A0AA88U3U0"/>
<name>A0AA88U3U0_9ASTE</name>
<sequence length="174" mass="19853">MTWLESVLYWTGFPNGTSVDALLSRVPQVLTHLKRKSDYLKEPIPKEGLEYIFQRMMELVTPVLTFNPYGGRMAEISEFAKPFPHRAGNIAKIQYATNWNEDGVEAANHYINLTRMLYGYMTPFVSKNIDGEGSTGSSILIDTPLKSLRAHSGTPIVAPRPKHQIDQLWQREHY</sequence>
<protein>
    <submittedName>
        <fullName evidence="1">Uncharacterized protein</fullName>
    </submittedName>
</protein>
<dbReference type="EMBL" id="JAVXUO010002631">
    <property type="protein sequence ID" value="KAK2970888.1"/>
    <property type="molecule type" value="Genomic_DNA"/>
</dbReference>
<gene>
    <name evidence="1" type="ORF">RJ640_029690</name>
</gene>
<reference evidence="1" key="1">
    <citation type="submission" date="2022-12" db="EMBL/GenBank/DDBJ databases">
        <title>Draft genome assemblies for two species of Escallonia (Escalloniales).</title>
        <authorList>
            <person name="Chanderbali A."/>
            <person name="Dervinis C."/>
            <person name="Anghel I."/>
            <person name="Soltis D."/>
            <person name="Soltis P."/>
            <person name="Zapata F."/>
        </authorList>
    </citation>
    <scope>NUCLEOTIDE SEQUENCE</scope>
    <source>
        <strain evidence="1">UCBG92.1500</strain>
        <tissue evidence="1">Leaf</tissue>
    </source>
</reference>
<organism evidence="1 2">
    <name type="scientific">Escallonia rubra</name>
    <dbReference type="NCBI Taxonomy" id="112253"/>
    <lineage>
        <taxon>Eukaryota</taxon>
        <taxon>Viridiplantae</taxon>
        <taxon>Streptophyta</taxon>
        <taxon>Embryophyta</taxon>
        <taxon>Tracheophyta</taxon>
        <taxon>Spermatophyta</taxon>
        <taxon>Magnoliopsida</taxon>
        <taxon>eudicotyledons</taxon>
        <taxon>Gunneridae</taxon>
        <taxon>Pentapetalae</taxon>
        <taxon>asterids</taxon>
        <taxon>campanulids</taxon>
        <taxon>Escalloniales</taxon>
        <taxon>Escalloniaceae</taxon>
        <taxon>Escallonia</taxon>
    </lineage>
</organism>
<proteinExistence type="predicted"/>